<feature type="region of interest" description="Disordered" evidence="2">
    <location>
        <begin position="262"/>
        <end position="313"/>
    </location>
</feature>
<dbReference type="InterPro" id="IPR035426">
    <property type="entry name" value="Gemin2/Brr1"/>
</dbReference>
<feature type="compositionally biased region" description="Polar residues" evidence="2">
    <location>
        <begin position="604"/>
        <end position="613"/>
    </location>
</feature>
<evidence type="ECO:0008006" key="5">
    <source>
        <dbReference type="Google" id="ProtNLM"/>
    </source>
</evidence>
<dbReference type="GO" id="GO:0005634">
    <property type="term" value="C:nucleus"/>
    <property type="evidence" value="ECO:0007669"/>
    <property type="project" value="TreeGrafter"/>
</dbReference>
<dbReference type="AlphaFoldDB" id="A0AAV8STG7"/>
<dbReference type="PANTHER" id="PTHR12794">
    <property type="entry name" value="GEMIN2"/>
    <property type="match status" value="1"/>
</dbReference>
<dbReference type="GO" id="GO:0032797">
    <property type="term" value="C:SMN complex"/>
    <property type="evidence" value="ECO:0007669"/>
    <property type="project" value="TreeGrafter"/>
</dbReference>
<reference evidence="3 4" key="1">
    <citation type="submission" date="2021-09" db="EMBL/GenBank/DDBJ databases">
        <title>Genomic insights and catalytic innovation underlie evolution of tropane alkaloids biosynthesis.</title>
        <authorList>
            <person name="Wang Y.-J."/>
            <person name="Tian T."/>
            <person name="Huang J.-P."/>
            <person name="Huang S.-X."/>
        </authorList>
    </citation>
    <scope>NUCLEOTIDE SEQUENCE [LARGE SCALE GENOMIC DNA]</scope>
    <source>
        <strain evidence="3">KIB-2018</strain>
        <tissue evidence="3">Leaf</tissue>
    </source>
</reference>
<proteinExistence type="inferred from homology"/>
<feature type="compositionally biased region" description="Low complexity" evidence="2">
    <location>
        <begin position="29"/>
        <end position="41"/>
    </location>
</feature>
<feature type="region of interest" description="Disordered" evidence="2">
    <location>
        <begin position="29"/>
        <end position="49"/>
    </location>
</feature>
<sequence>MERNAPQPLAEDRSTSLCKVSTVNESKVQSLSVSSQSEQSQTIQENLDSSSFKKDNSIFFESENSSVAKMEVGFEQSQELLGSVPTEDMTVEDLASGSFERDRDSEGFVKKVENIGMQVQETENAVVEGAVNGLKEGKDKNWVECELGFSGEQGSDNKEVYGGCKVIEFGVGLDNDVNKEIMKSKELEKETFLEAKKKQLLAGLDDGSIFNVKNHGESVAGFHTGAEIFGGLKGIDISVRKSLEIEVIDDTALIKPVAVTKHGNAGPKISERNEMKNEKQEVDAKGKRPRRKGKHSKNVSGTGGSQNASVVNGNQTKKMYSRKEMQALRFVNIVEQRKLWGEIYSGLGQAVSKEYDDLAVSKYDKNHRVNFDPHHRFGKKEHAPDFLRADCSVNEDDKIRNMKEHEVENIYPLDSDSYSVGGEDGLEEYSEEDSDEYYESIQRPAFHVEGEPNFDSGTPEDGLEYLRRVRWEAAHIPKVTVAKLDENNIRKEQTVYMPQIPDIAPTPQHLMPSKEWEDAFLTDFSELRLFFSQYEGSSSKISHKLQTMFKLLEVDASCHLSESEALEELGEHQHYEVLSCSPLHSSLENTASPMNVKGGGVSRPSRNPTDSSCDYPTLSQILSMDSVARVSMLRKRISLAETASSLLKNDCVWLFALCAAVDTPLDADTCAALRSLLRKCANLRAVKSEVDDEVVMMNILATISGRYFGQSEM</sequence>
<feature type="compositionally biased region" description="Basic residues" evidence="2">
    <location>
        <begin position="287"/>
        <end position="297"/>
    </location>
</feature>
<comment type="similarity">
    <text evidence="1">Belongs to the gemin-2 family.</text>
</comment>
<evidence type="ECO:0000256" key="1">
    <source>
        <dbReference type="ARBA" id="ARBA00025758"/>
    </source>
</evidence>
<dbReference type="GO" id="GO:0000387">
    <property type="term" value="P:spliceosomal snRNP assembly"/>
    <property type="evidence" value="ECO:0007669"/>
    <property type="project" value="InterPro"/>
</dbReference>
<dbReference type="Gene3D" id="1.20.58.1070">
    <property type="match status" value="1"/>
</dbReference>
<dbReference type="Proteomes" id="UP001159364">
    <property type="component" value="Linkage Group LG09"/>
</dbReference>
<dbReference type="PANTHER" id="PTHR12794:SF0">
    <property type="entry name" value="GEM-ASSOCIATED PROTEIN 2"/>
    <property type="match status" value="1"/>
</dbReference>
<name>A0AAV8STG7_9ROSI</name>
<protein>
    <recommendedName>
        <fullName evidence="5">Gem-associated protein 2</fullName>
    </recommendedName>
</protein>
<dbReference type="EMBL" id="JAIWQS010000009">
    <property type="protein sequence ID" value="KAJ8755330.1"/>
    <property type="molecule type" value="Genomic_DNA"/>
</dbReference>
<gene>
    <name evidence="3" type="ORF">K2173_019128</name>
</gene>
<evidence type="ECO:0000313" key="4">
    <source>
        <dbReference type="Proteomes" id="UP001159364"/>
    </source>
</evidence>
<evidence type="ECO:0000313" key="3">
    <source>
        <dbReference type="EMBL" id="KAJ8755330.1"/>
    </source>
</evidence>
<accession>A0AAV8STG7</accession>
<dbReference type="Pfam" id="PF04938">
    <property type="entry name" value="SIP1"/>
    <property type="match status" value="1"/>
</dbReference>
<comment type="caution">
    <text evidence="3">The sequence shown here is derived from an EMBL/GenBank/DDBJ whole genome shotgun (WGS) entry which is preliminary data.</text>
</comment>
<keyword evidence="4" id="KW-1185">Reference proteome</keyword>
<evidence type="ECO:0000256" key="2">
    <source>
        <dbReference type="SAM" id="MobiDB-lite"/>
    </source>
</evidence>
<feature type="compositionally biased region" description="Basic and acidic residues" evidence="2">
    <location>
        <begin position="269"/>
        <end position="286"/>
    </location>
</feature>
<feature type="region of interest" description="Disordered" evidence="2">
    <location>
        <begin position="591"/>
        <end position="613"/>
    </location>
</feature>
<organism evidence="3 4">
    <name type="scientific">Erythroxylum novogranatense</name>
    <dbReference type="NCBI Taxonomy" id="1862640"/>
    <lineage>
        <taxon>Eukaryota</taxon>
        <taxon>Viridiplantae</taxon>
        <taxon>Streptophyta</taxon>
        <taxon>Embryophyta</taxon>
        <taxon>Tracheophyta</taxon>
        <taxon>Spermatophyta</taxon>
        <taxon>Magnoliopsida</taxon>
        <taxon>eudicotyledons</taxon>
        <taxon>Gunneridae</taxon>
        <taxon>Pentapetalae</taxon>
        <taxon>rosids</taxon>
        <taxon>fabids</taxon>
        <taxon>Malpighiales</taxon>
        <taxon>Erythroxylaceae</taxon>
        <taxon>Erythroxylum</taxon>
    </lineage>
</organism>